<evidence type="ECO:0000313" key="4">
    <source>
        <dbReference type="EMBL" id="QLG72851.1"/>
    </source>
</evidence>
<dbReference type="GeneID" id="59236574"/>
<evidence type="ECO:0000256" key="3">
    <source>
        <dbReference type="ARBA" id="ARBA00023242"/>
    </source>
</evidence>
<protein>
    <submittedName>
        <fullName evidence="4">Uncharacterized protein</fullName>
    </submittedName>
</protein>
<dbReference type="CDD" id="cd22965">
    <property type="entry name" value="DD_DPY30_SDC1"/>
    <property type="match status" value="1"/>
</dbReference>
<proteinExistence type="inferred from homology"/>
<dbReference type="AlphaFoldDB" id="A0A7H9B2G5"/>
<dbReference type="GO" id="GO:0005634">
    <property type="term" value="C:nucleus"/>
    <property type="evidence" value="ECO:0007669"/>
    <property type="project" value="UniProtKB-SubCell"/>
</dbReference>
<reference evidence="4 5" key="1">
    <citation type="submission" date="2020-07" db="EMBL/GenBank/DDBJ databases">
        <title>The yeast mating-type switching endonuclease HO is a domesticated member of an unorthodox homing genetic element family.</title>
        <authorList>
            <person name="Coughlan A.Y."/>
            <person name="Lombardi L."/>
            <person name="Braun-Galleani S."/>
            <person name="Martos A.R."/>
            <person name="Galeote V."/>
            <person name="Bigey F."/>
            <person name="Dequin S."/>
            <person name="Byrne K.P."/>
            <person name="Wolfe K.H."/>
        </authorList>
    </citation>
    <scope>NUCLEOTIDE SEQUENCE [LARGE SCALE GENOMIC DNA]</scope>
    <source>
        <strain evidence="4 5">NRRL Y-6702</strain>
    </source>
</reference>
<name>A0A7H9B2G5_ZYGMR</name>
<dbReference type="EMBL" id="CP058607">
    <property type="protein sequence ID" value="QLG72851.1"/>
    <property type="molecule type" value="Genomic_DNA"/>
</dbReference>
<dbReference type="Gene3D" id="1.20.890.10">
    <property type="entry name" value="cAMP-dependent protein kinase regulatory subunit, dimerization-anchoring domain"/>
    <property type="match status" value="1"/>
</dbReference>
<keyword evidence="5" id="KW-1185">Reference proteome</keyword>
<keyword evidence="3" id="KW-0539">Nucleus</keyword>
<sequence>MNEQDQPRDHDDLNKLINLSETVGGSQTRKYLNDKVTPHLLNGMRLLAREKPENPLKVLGEYLIKQSDIEK</sequence>
<dbReference type="KEGG" id="zmk:HG535_0D05600"/>
<dbReference type="Proteomes" id="UP000509704">
    <property type="component" value="Chromosome 4"/>
</dbReference>
<evidence type="ECO:0000313" key="5">
    <source>
        <dbReference type="Proteomes" id="UP000509704"/>
    </source>
</evidence>
<comment type="similarity">
    <text evidence="2">Belongs to the dpy-30 family.</text>
</comment>
<dbReference type="RefSeq" id="XP_037144578.1">
    <property type="nucleotide sequence ID" value="XM_037288683.1"/>
</dbReference>
<evidence type="ECO:0000256" key="1">
    <source>
        <dbReference type="ARBA" id="ARBA00004123"/>
    </source>
</evidence>
<gene>
    <name evidence="4" type="ORF">HG535_0D05600</name>
</gene>
<dbReference type="InterPro" id="IPR049629">
    <property type="entry name" value="DPY30_SDC1_DD"/>
</dbReference>
<organism evidence="4 5">
    <name type="scientific">Zygotorulaspora mrakii</name>
    <name type="common">Zygosaccharomyces mrakii</name>
    <dbReference type="NCBI Taxonomy" id="42260"/>
    <lineage>
        <taxon>Eukaryota</taxon>
        <taxon>Fungi</taxon>
        <taxon>Dikarya</taxon>
        <taxon>Ascomycota</taxon>
        <taxon>Saccharomycotina</taxon>
        <taxon>Saccharomycetes</taxon>
        <taxon>Saccharomycetales</taxon>
        <taxon>Saccharomycetaceae</taxon>
        <taxon>Zygotorulaspora</taxon>
    </lineage>
</organism>
<dbReference type="Pfam" id="PF05186">
    <property type="entry name" value="Dpy-30"/>
    <property type="match status" value="1"/>
</dbReference>
<dbReference type="OrthoDB" id="417678at2759"/>
<accession>A0A7H9B2G5</accession>
<dbReference type="InterPro" id="IPR007858">
    <property type="entry name" value="Dpy-30_motif"/>
</dbReference>
<comment type="subcellular location">
    <subcellularLocation>
        <location evidence="1">Nucleus</location>
    </subcellularLocation>
</comment>
<evidence type="ECO:0000256" key="2">
    <source>
        <dbReference type="ARBA" id="ARBA00010849"/>
    </source>
</evidence>